<dbReference type="EMBL" id="JACHDD010000004">
    <property type="protein sequence ID" value="MBB5424817.1"/>
    <property type="molecule type" value="Genomic_DNA"/>
</dbReference>
<keyword evidence="2" id="KW-1185">Reference proteome</keyword>
<accession>A0A7W8Q6Q5</accession>
<proteinExistence type="predicted"/>
<reference evidence="1 2" key="1">
    <citation type="submission" date="2020-08" db="EMBL/GenBank/DDBJ databases">
        <title>Genomic Encyclopedia of Type Strains, Phase IV (KMG-V): Genome sequencing to study the core and pangenomes of soil and plant-associated prokaryotes.</title>
        <authorList>
            <person name="Whitman W."/>
        </authorList>
    </citation>
    <scope>NUCLEOTIDE SEQUENCE [LARGE SCALE GENOMIC DNA]</scope>
    <source>
        <strain evidence="1 2">JPY158</strain>
    </source>
</reference>
<dbReference type="AlphaFoldDB" id="A0A7W8Q6Q5"/>
<sequence>MIQFGEVSQCAFAATVSLEIWRAKQMDQREDWRDAHGNARHWIAMSRSSVTSRKR</sequence>
<protein>
    <submittedName>
        <fullName evidence="1">Uncharacterized protein</fullName>
    </submittedName>
</protein>
<dbReference type="Proteomes" id="UP000592780">
    <property type="component" value="Unassembled WGS sequence"/>
</dbReference>
<gene>
    <name evidence="1" type="ORF">HDG40_002962</name>
</gene>
<evidence type="ECO:0000313" key="1">
    <source>
        <dbReference type="EMBL" id="MBB5424817.1"/>
    </source>
</evidence>
<name>A0A7W8Q6Q5_PARAM</name>
<comment type="caution">
    <text evidence="1">The sequence shown here is derived from an EMBL/GenBank/DDBJ whole genome shotgun (WGS) entry which is preliminary data.</text>
</comment>
<evidence type="ECO:0000313" key="2">
    <source>
        <dbReference type="Proteomes" id="UP000592780"/>
    </source>
</evidence>
<organism evidence="1 2">
    <name type="scientific">Paraburkholderia atlantica</name>
    <dbReference type="NCBI Taxonomy" id="2654982"/>
    <lineage>
        <taxon>Bacteria</taxon>
        <taxon>Pseudomonadati</taxon>
        <taxon>Pseudomonadota</taxon>
        <taxon>Betaproteobacteria</taxon>
        <taxon>Burkholderiales</taxon>
        <taxon>Burkholderiaceae</taxon>
        <taxon>Paraburkholderia</taxon>
    </lineage>
</organism>